<dbReference type="Proteomes" id="UP001060085">
    <property type="component" value="Linkage Group LG02"/>
</dbReference>
<accession>A0ACC0BY77</accession>
<proteinExistence type="predicted"/>
<evidence type="ECO:0000313" key="1">
    <source>
        <dbReference type="EMBL" id="KAI5677644.1"/>
    </source>
</evidence>
<reference evidence="2" key="1">
    <citation type="journal article" date="2023" name="Nat. Plants">
        <title>Single-cell RNA sequencing provides a high-resolution roadmap for understanding the multicellular compartmentation of specialized metabolism.</title>
        <authorList>
            <person name="Sun S."/>
            <person name="Shen X."/>
            <person name="Li Y."/>
            <person name="Li Y."/>
            <person name="Wang S."/>
            <person name="Li R."/>
            <person name="Zhang H."/>
            <person name="Shen G."/>
            <person name="Guo B."/>
            <person name="Wei J."/>
            <person name="Xu J."/>
            <person name="St-Pierre B."/>
            <person name="Chen S."/>
            <person name="Sun C."/>
        </authorList>
    </citation>
    <scope>NUCLEOTIDE SEQUENCE [LARGE SCALE GENOMIC DNA]</scope>
</reference>
<comment type="caution">
    <text evidence="1">The sequence shown here is derived from an EMBL/GenBank/DDBJ whole genome shotgun (WGS) entry which is preliminary data.</text>
</comment>
<gene>
    <name evidence="1" type="ORF">M9H77_08594</name>
</gene>
<organism evidence="1 2">
    <name type="scientific">Catharanthus roseus</name>
    <name type="common">Madagascar periwinkle</name>
    <name type="synonym">Vinca rosea</name>
    <dbReference type="NCBI Taxonomy" id="4058"/>
    <lineage>
        <taxon>Eukaryota</taxon>
        <taxon>Viridiplantae</taxon>
        <taxon>Streptophyta</taxon>
        <taxon>Embryophyta</taxon>
        <taxon>Tracheophyta</taxon>
        <taxon>Spermatophyta</taxon>
        <taxon>Magnoliopsida</taxon>
        <taxon>eudicotyledons</taxon>
        <taxon>Gunneridae</taxon>
        <taxon>Pentapetalae</taxon>
        <taxon>asterids</taxon>
        <taxon>lamiids</taxon>
        <taxon>Gentianales</taxon>
        <taxon>Apocynaceae</taxon>
        <taxon>Rauvolfioideae</taxon>
        <taxon>Vinceae</taxon>
        <taxon>Catharanthinae</taxon>
        <taxon>Catharanthus</taxon>
    </lineage>
</organism>
<evidence type="ECO:0000313" key="2">
    <source>
        <dbReference type="Proteomes" id="UP001060085"/>
    </source>
</evidence>
<name>A0ACC0BY77_CATRO</name>
<protein>
    <submittedName>
        <fullName evidence="1">Uncharacterized protein</fullName>
    </submittedName>
</protein>
<sequence length="265" mass="30799">MAGRNRMPRQNDNMRGYHEDPRPIVHRGLGPVPPHPAVLEEELEFQHRDMQKIVAENRHLIDENVFLQRELAAVKDEILRLSQVIPKVRAEKEAHTRELLERGLKLEAELRSVEPLRAEVMQLRTEAQKLNTVRQELSAEIQNLTKDINRSKADSQQLVTMRTDIEGMHKELVEARRVFEFEKKANEELVEQNKGMEKNLVSMAREIEKLRAEKFDAERRPRGPGVGRYGMLNGSPEMRYRGNAYADPYGARAWGPYDKRGPPRR</sequence>
<keyword evidence="2" id="KW-1185">Reference proteome</keyword>
<dbReference type="EMBL" id="CM044702">
    <property type="protein sequence ID" value="KAI5677644.1"/>
    <property type="molecule type" value="Genomic_DNA"/>
</dbReference>